<dbReference type="SMART" id="SM00408">
    <property type="entry name" value="IGc2"/>
    <property type="match status" value="1"/>
</dbReference>
<dbReference type="InterPro" id="IPR011009">
    <property type="entry name" value="Kinase-like_dom_sf"/>
</dbReference>
<protein>
    <recommendedName>
        <fullName evidence="20">Tyrosine-protein kinase receptor TYRO3</fullName>
        <ecNumber evidence="3">2.7.10.1</ecNumber>
    </recommendedName>
</protein>
<keyword evidence="5" id="KW-0808">Transferase</keyword>
<proteinExistence type="inferred from homology"/>
<dbReference type="SUPFAM" id="SSF49265">
    <property type="entry name" value="Fibronectin type III"/>
    <property type="match status" value="1"/>
</dbReference>
<evidence type="ECO:0000256" key="6">
    <source>
        <dbReference type="ARBA" id="ARBA00022692"/>
    </source>
</evidence>
<feature type="binding site" evidence="24">
    <location>
        <position position="630"/>
    </location>
    <ligand>
        <name>ATP</name>
        <dbReference type="ChEBI" id="CHEBI:30616"/>
    </ligand>
</feature>
<dbReference type="STRING" id="9597.ENSPPAP00000030502"/>
<dbReference type="InterPro" id="IPR000719">
    <property type="entry name" value="Prot_kinase_dom"/>
</dbReference>
<dbReference type="SMART" id="SM00060">
    <property type="entry name" value="FN3"/>
    <property type="match status" value="2"/>
</dbReference>
<dbReference type="InterPro" id="IPR036116">
    <property type="entry name" value="FN3_sf"/>
</dbReference>
<dbReference type="PROSITE" id="PS50011">
    <property type="entry name" value="PROTEIN_KINASE_DOM"/>
    <property type="match status" value="1"/>
</dbReference>
<evidence type="ECO:0000256" key="2">
    <source>
        <dbReference type="ARBA" id="ARBA00006692"/>
    </source>
</evidence>
<dbReference type="Gene3D" id="2.60.40.10">
    <property type="entry name" value="Immunoglobulins"/>
    <property type="match status" value="4"/>
</dbReference>
<evidence type="ECO:0000256" key="15">
    <source>
        <dbReference type="ARBA" id="ARBA00023137"/>
    </source>
</evidence>
<evidence type="ECO:0000256" key="25">
    <source>
        <dbReference type="PIRSR" id="PIRSR000615-3"/>
    </source>
</evidence>
<feature type="domain" description="Fibronectin type-III" evidence="30">
    <location>
        <begin position="315"/>
        <end position="409"/>
    </location>
</feature>
<evidence type="ECO:0000256" key="23">
    <source>
        <dbReference type="PIRSR" id="PIRSR000615-1"/>
    </source>
</evidence>
<evidence type="ECO:0000256" key="11">
    <source>
        <dbReference type="ARBA" id="ARBA00022840"/>
    </source>
</evidence>
<dbReference type="Gene3D" id="3.30.200.20">
    <property type="entry name" value="Phosphorylase Kinase, domain 1"/>
    <property type="match status" value="1"/>
</dbReference>
<evidence type="ECO:0000256" key="16">
    <source>
        <dbReference type="ARBA" id="ARBA00023157"/>
    </source>
</evidence>
<comment type="subcellular location">
    <subcellularLocation>
        <location evidence="1">Cell membrane</location>
        <topology evidence="1">Single-pass type I membrane protein</topology>
    </subcellularLocation>
</comment>
<evidence type="ECO:0000256" key="7">
    <source>
        <dbReference type="ARBA" id="ARBA00022729"/>
    </source>
</evidence>
<keyword evidence="15" id="KW-0829">Tyrosine-protein kinase</keyword>
<dbReference type="Pfam" id="PF07714">
    <property type="entry name" value="PK_Tyr_Ser-Thr"/>
    <property type="match status" value="1"/>
</dbReference>
<keyword evidence="11 24" id="KW-0067">ATP-binding</keyword>
<dbReference type="OMA" id="TERTHIW"/>
<dbReference type="GO" id="GO:0004714">
    <property type="term" value="F:transmembrane receptor protein tyrosine kinase activity"/>
    <property type="evidence" value="ECO:0007669"/>
    <property type="project" value="UniProtKB-EC"/>
</dbReference>
<keyword evidence="13 27" id="KW-1133">Transmembrane helix</keyword>
<comment type="catalytic activity">
    <reaction evidence="21">
        <text>L-tyrosyl-[protein] + ATP = O-phospho-L-tyrosyl-[protein] + ADP + H(+)</text>
        <dbReference type="Rhea" id="RHEA:10596"/>
        <dbReference type="Rhea" id="RHEA-COMP:10136"/>
        <dbReference type="Rhea" id="RHEA-COMP:20101"/>
        <dbReference type="ChEBI" id="CHEBI:15378"/>
        <dbReference type="ChEBI" id="CHEBI:30616"/>
        <dbReference type="ChEBI" id="CHEBI:46858"/>
        <dbReference type="ChEBI" id="CHEBI:61978"/>
        <dbReference type="ChEBI" id="CHEBI:456216"/>
        <dbReference type="EC" id="2.7.10.1"/>
    </reaction>
</comment>
<dbReference type="InterPro" id="IPR036179">
    <property type="entry name" value="Ig-like_dom_sf"/>
</dbReference>
<keyword evidence="19" id="KW-0393">Immunoglobulin domain</keyword>
<keyword evidence="25" id="KW-0460">Magnesium</keyword>
<reference evidence="31" key="2">
    <citation type="submission" date="2025-08" db="UniProtKB">
        <authorList>
            <consortium name="Ensembl"/>
        </authorList>
    </citation>
    <scope>IDENTIFICATION</scope>
</reference>
<dbReference type="PROSITE" id="PS00109">
    <property type="entry name" value="PROTEIN_KINASE_TYR"/>
    <property type="match status" value="1"/>
</dbReference>
<dbReference type="GO" id="GO:0006909">
    <property type="term" value="P:phagocytosis"/>
    <property type="evidence" value="ECO:0007669"/>
    <property type="project" value="TreeGrafter"/>
</dbReference>
<dbReference type="PROSITE" id="PS50853">
    <property type="entry name" value="FN3"/>
    <property type="match status" value="2"/>
</dbReference>
<evidence type="ECO:0000256" key="24">
    <source>
        <dbReference type="PIRSR" id="PIRSR000615-2"/>
    </source>
</evidence>
<dbReference type="SMART" id="SM00219">
    <property type="entry name" value="TyrKc"/>
    <property type="match status" value="1"/>
</dbReference>
<feature type="active site" description="Proton acceptor" evidence="23">
    <location>
        <position position="626"/>
    </location>
</feature>
<dbReference type="InterPro" id="IPR013098">
    <property type="entry name" value="Ig_I-set"/>
</dbReference>
<feature type="domain" description="Ig-like" evidence="29">
    <location>
        <begin position="139"/>
        <end position="175"/>
    </location>
</feature>
<keyword evidence="17" id="KW-0675">Receptor</keyword>
<feature type="compositionally biased region" description="Low complexity" evidence="26">
    <location>
        <begin position="834"/>
        <end position="849"/>
    </location>
</feature>
<evidence type="ECO:0000256" key="17">
    <source>
        <dbReference type="ARBA" id="ARBA00023170"/>
    </source>
</evidence>
<feature type="region of interest" description="Disordered" evidence="26">
    <location>
        <begin position="782"/>
        <end position="849"/>
    </location>
</feature>
<feature type="domain" description="Fibronectin type-III" evidence="30">
    <location>
        <begin position="220"/>
        <end position="313"/>
    </location>
</feature>
<evidence type="ECO:0000256" key="10">
    <source>
        <dbReference type="ARBA" id="ARBA00022777"/>
    </source>
</evidence>
<keyword evidence="10" id="KW-0418">Kinase</keyword>
<comment type="subunit">
    <text evidence="22">Monomer and homodimer. Interacts (via N-terminus) with extracellular ligands TULP1 and GAS6. Interacts with PIK3R1; this interaction increases PI3-kinase activity.</text>
</comment>
<dbReference type="PANTHER" id="PTHR24416:SF509">
    <property type="entry name" value="RECEPTOR PROTEIN-TYROSINE KINASE"/>
    <property type="match status" value="1"/>
</dbReference>
<dbReference type="FunFam" id="2.60.40.10:FF:000605">
    <property type="entry name" value="Tyrosine-protein kinase receptor TYRO3"/>
    <property type="match status" value="1"/>
</dbReference>
<evidence type="ECO:0000256" key="5">
    <source>
        <dbReference type="ARBA" id="ARBA00022679"/>
    </source>
</evidence>
<dbReference type="GO" id="GO:0007169">
    <property type="term" value="P:cell surface receptor protein tyrosine kinase signaling pathway"/>
    <property type="evidence" value="ECO:0007669"/>
    <property type="project" value="TreeGrafter"/>
</dbReference>
<feature type="transmembrane region" description="Helical" evidence="27">
    <location>
        <begin position="422"/>
        <end position="444"/>
    </location>
</feature>
<evidence type="ECO:0000256" key="14">
    <source>
        <dbReference type="ARBA" id="ARBA00023136"/>
    </source>
</evidence>
<evidence type="ECO:0000259" key="29">
    <source>
        <dbReference type="PROSITE" id="PS50835"/>
    </source>
</evidence>
<evidence type="ECO:0000256" key="26">
    <source>
        <dbReference type="SAM" id="MobiDB-lite"/>
    </source>
</evidence>
<evidence type="ECO:0000313" key="31">
    <source>
        <dbReference type="Ensembl" id="ENSPPAP00000030502.1"/>
    </source>
</evidence>
<evidence type="ECO:0000256" key="8">
    <source>
        <dbReference type="ARBA" id="ARBA00022737"/>
    </source>
</evidence>
<dbReference type="FunFam" id="1.10.510.10:FF:000089">
    <property type="entry name" value="Tyrosine-protein kinase receptor TYRO3"/>
    <property type="match status" value="1"/>
</dbReference>
<evidence type="ECO:0000256" key="12">
    <source>
        <dbReference type="ARBA" id="ARBA00022889"/>
    </source>
</evidence>
<feature type="binding site" evidence="25">
    <location>
        <position position="631"/>
    </location>
    <ligand>
        <name>Mg(2+)</name>
        <dbReference type="ChEBI" id="CHEBI:18420"/>
    </ligand>
</feature>
<organism evidence="31 32">
    <name type="scientific">Pan paniscus</name>
    <name type="common">Pygmy chimpanzee</name>
    <name type="synonym">Bonobo</name>
    <dbReference type="NCBI Taxonomy" id="9597"/>
    <lineage>
        <taxon>Eukaryota</taxon>
        <taxon>Metazoa</taxon>
        <taxon>Chordata</taxon>
        <taxon>Craniata</taxon>
        <taxon>Vertebrata</taxon>
        <taxon>Euteleostomi</taxon>
        <taxon>Mammalia</taxon>
        <taxon>Eutheria</taxon>
        <taxon>Euarchontoglires</taxon>
        <taxon>Primates</taxon>
        <taxon>Haplorrhini</taxon>
        <taxon>Catarrhini</taxon>
        <taxon>Hominidae</taxon>
        <taxon>Pan</taxon>
    </lineage>
</organism>
<dbReference type="GO" id="GO:0007399">
    <property type="term" value="P:nervous system development"/>
    <property type="evidence" value="ECO:0007669"/>
    <property type="project" value="TreeGrafter"/>
</dbReference>
<evidence type="ECO:0000256" key="3">
    <source>
        <dbReference type="ARBA" id="ARBA00011902"/>
    </source>
</evidence>
<keyword evidence="14 27" id="KW-0472">Membrane</keyword>
<dbReference type="InterPro" id="IPR003599">
    <property type="entry name" value="Ig_sub"/>
</dbReference>
<feature type="domain" description="Ig-like" evidence="29">
    <location>
        <begin position="38"/>
        <end position="128"/>
    </location>
</feature>
<evidence type="ECO:0000256" key="4">
    <source>
        <dbReference type="ARBA" id="ARBA00022553"/>
    </source>
</evidence>
<dbReference type="GO" id="GO:0070527">
    <property type="term" value="P:platelet aggregation"/>
    <property type="evidence" value="ECO:0007669"/>
    <property type="project" value="TreeGrafter"/>
</dbReference>
<dbReference type="CDD" id="cd00063">
    <property type="entry name" value="FN3"/>
    <property type="match status" value="2"/>
</dbReference>
<dbReference type="Proteomes" id="UP000240080">
    <property type="component" value="Chromosome 15"/>
</dbReference>
<keyword evidence="4" id="KW-0597">Phosphoprotein</keyword>
<evidence type="ECO:0000256" key="21">
    <source>
        <dbReference type="ARBA" id="ARBA00051243"/>
    </source>
</evidence>
<dbReference type="GO" id="GO:0046872">
    <property type="term" value="F:metal ion binding"/>
    <property type="evidence" value="ECO:0007669"/>
    <property type="project" value="UniProtKB-KW"/>
</dbReference>
<evidence type="ECO:0000256" key="9">
    <source>
        <dbReference type="ARBA" id="ARBA00022741"/>
    </source>
</evidence>
<accession>A0A2R9BQ05</accession>
<comment type="similarity">
    <text evidence="2">Belongs to the protein kinase superfamily. CAMK Ser/Thr protein kinase family.</text>
</comment>
<keyword evidence="9 24" id="KW-0547">Nucleotide-binding</keyword>
<dbReference type="InterPro" id="IPR003961">
    <property type="entry name" value="FN3_dom"/>
</dbReference>
<evidence type="ECO:0000313" key="32">
    <source>
        <dbReference type="Proteomes" id="UP000240080"/>
    </source>
</evidence>
<keyword evidence="32" id="KW-1185">Reference proteome</keyword>
<dbReference type="PANTHER" id="PTHR24416">
    <property type="entry name" value="TYROSINE-PROTEIN KINASE RECEPTOR"/>
    <property type="match status" value="1"/>
</dbReference>
<dbReference type="PRINTS" id="PR00109">
    <property type="entry name" value="TYRKINASE"/>
</dbReference>
<feature type="compositionally biased region" description="Gly residues" evidence="26">
    <location>
        <begin position="798"/>
        <end position="808"/>
    </location>
</feature>
<dbReference type="InterPro" id="IPR008266">
    <property type="entry name" value="Tyr_kinase_AS"/>
</dbReference>
<dbReference type="FunFam" id="2.60.40.10:FF:000780">
    <property type="entry name" value="Tyrosine-protein kinase receptor TYRO3"/>
    <property type="match status" value="1"/>
</dbReference>
<evidence type="ECO:0000256" key="19">
    <source>
        <dbReference type="ARBA" id="ARBA00023319"/>
    </source>
</evidence>
<evidence type="ECO:0000256" key="13">
    <source>
        <dbReference type="ARBA" id="ARBA00022989"/>
    </source>
</evidence>
<dbReference type="InterPro" id="IPR003598">
    <property type="entry name" value="Ig_sub2"/>
</dbReference>
<dbReference type="GO" id="GO:0005524">
    <property type="term" value="F:ATP binding"/>
    <property type="evidence" value="ECO:0007669"/>
    <property type="project" value="UniProtKB-KW"/>
</dbReference>
<reference evidence="31 32" key="1">
    <citation type="journal article" date="2012" name="Nature">
        <title>The bonobo genome compared with the chimpanzee and human genomes.</title>
        <authorList>
            <person name="Prufer K."/>
            <person name="Munch K."/>
            <person name="Hellmann I."/>
            <person name="Akagi K."/>
            <person name="Miller J.R."/>
            <person name="Walenz B."/>
            <person name="Koren S."/>
            <person name="Sutton G."/>
            <person name="Kodira C."/>
            <person name="Winer R."/>
            <person name="Knight J.R."/>
            <person name="Mullikin J.C."/>
            <person name="Meader S.J."/>
            <person name="Ponting C.P."/>
            <person name="Lunter G."/>
            <person name="Higashino S."/>
            <person name="Hobolth A."/>
            <person name="Dutheil J."/>
            <person name="Karakoc E."/>
            <person name="Alkan C."/>
            <person name="Sajjadian S."/>
            <person name="Catacchio C.R."/>
            <person name="Ventura M."/>
            <person name="Marques-Bonet T."/>
            <person name="Eichler E.E."/>
            <person name="Andre C."/>
            <person name="Atencia R."/>
            <person name="Mugisha L."/>
            <person name="Junhold J."/>
            <person name="Patterson N."/>
            <person name="Siebauer M."/>
            <person name="Good J.M."/>
            <person name="Fischer A."/>
            <person name="Ptak S.E."/>
            <person name="Lachmann M."/>
            <person name="Symer D.E."/>
            <person name="Mailund T."/>
            <person name="Schierup M.H."/>
            <person name="Andres A.M."/>
            <person name="Kelso J."/>
            <person name="Paabo S."/>
        </authorList>
    </citation>
    <scope>NUCLEOTIDE SEQUENCE [LARGE SCALE GENOMIC DNA]</scope>
</reference>
<dbReference type="GeneTree" id="ENSGT00940000155879"/>
<reference evidence="31" key="3">
    <citation type="submission" date="2025-09" db="UniProtKB">
        <authorList>
            <consortium name="Ensembl"/>
        </authorList>
    </citation>
    <scope>IDENTIFICATION</scope>
</reference>
<dbReference type="Pfam" id="PF00041">
    <property type="entry name" value="fn3"/>
    <property type="match status" value="1"/>
</dbReference>
<dbReference type="Ensembl" id="ENSPPAT00000053364.1">
    <property type="protein sequence ID" value="ENSPPAP00000030502.1"/>
    <property type="gene ID" value="ENSPPAG00000038187.1"/>
</dbReference>
<dbReference type="Pfam" id="PF07679">
    <property type="entry name" value="I-set"/>
    <property type="match status" value="1"/>
</dbReference>
<dbReference type="InterPro" id="IPR013783">
    <property type="entry name" value="Ig-like_fold"/>
</dbReference>
<dbReference type="SMART" id="SM00409">
    <property type="entry name" value="IG"/>
    <property type="match status" value="2"/>
</dbReference>
<dbReference type="InterPro" id="IPR001245">
    <property type="entry name" value="Ser-Thr/Tyr_kinase_cat_dom"/>
</dbReference>
<evidence type="ECO:0000259" key="30">
    <source>
        <dbReference type="PROSITE" id="PS50853"/>
    </source>
</evidence>
<evidence type="ECO:0000256" key="18">
    <source>
        <dbReference type="ARBA" id="ARBA00023180"/>
    </source>
</evidence>
<dbReference type="FunFam" id="2.60.40.10:FF:000296">
    <property type="entry name" value="Tyrosine-protein kinase receptor TYRO3"/>
    <property type="match status" value="1"/>
</dbReference>
<evidence type="ECO:0000259" key="28">
    <source>
        <dbReference type="PROSITE" id="PS50011"/>
    </source>
</evidence>
<dbReference type="Gene3D" id="1.10.510.10">
    <property type="entry name" value="Transferase(Phosphotransferase) domain 1"/>
    <property type="match status" value="1"/>
</dbReference>
<dbReference type="GO" id="GO:0005886">
    <property type="term" value="C:plasma membrane"/>
    <property type="evidence" value="ECO:0007669"/>
    <property type="project" value="UniProtKB-SubCell"/>
</dbReference>
<name>A0A2R9BQ05_PANPA</name>
<keyword evidence="7" id="KW-0732">Signal</keyword>
<dbReference type="InterPro" id="IPR050122">
    <property type="entry name" value="RTK"/>
</dbReference>
<evidence type="ECO:0000256" key="20">
    <source>
        <dbReference type="ARBA" id="ARBA00039486"/>
    </source>
</evidence>
<evidence type="ECO:0000256" key="1">
    <source>
        <dbReference type="ARBA" id="ARBA00004251"/>
    </source>
</evidence>
<keyword evidence="18" id="KW-0325">Glycoprotein</keyword>
<keyword evidence="12" id="KW-0130">Cell adhesion</keyword>
<dbReference type="GO" id="GO:0016477">
    <property type="term" value="P:cell migration"/>
    <property type="evidence" value="ECO:0007669"/>
    <property type="project" value="TreeGrafter"/>
</dbReference>
<keyword evidence="8" id="KW-0677">Repeat</keyword>
<dbReference type="InterPro" id="IPR007110">
    <property type="entry name" value="Ig-like_dom"/>
</dbReference>
<dbReference type="InterPro" id="IPR020635">
    <property type="entry name" value="Tyr_kinase_cat_dom"/>
</dbReference>
<dbReference type="EC" id="2.7.10.1" evidence="3"/>
<keyword evidence="25" id="KW-0479">Metal-binding</keyword>
<evidence type="ECO:0000256" key="27">
    <source>
        <dbReference type="SAM" id="Phobius"/>
    </source>
</evidence>
<dbReference type="PIRSF" id="PIRSF000615">
    <property type="entry name" value="TyrPK_CSF1-R"/>
    <property type="match status" value="1"/>
</dbReference>
<feature type="binding site" evidence="25">
    <location>
        <position position="644"/>
    </location>
    <ligand>
        <name>Mg(2+)</name>
        <dbReference type="ChEBI" id="CHEBI:18420"/>
    </ligand>
</feature>
<feature type="domain" description="Protein kinase" evidence="28">
    <location>
        <begin position="506"/>
        <end position="757"/>
    </location>
</feature>
<dbReference type="EMBL" id="AJFE02064817">
    <property type="status" value="NOT_ANNOTATED_CDS"/>
    <property type="molecule type" value="Genomic_DNA"/>
</dbReference>
<dbReference type="GO" id="GO:0043235">
    <property type="term" value="C:receptor complex"/>
    <property type="evidence" value="ECO:0007669"/>
    <property type="project" value="TreeGrafter"/>
</dbReference>
<dbReference type="AlphaFoldDB" id="A0A2R9BQ05"/>
<keyword evidence="16" id="KW-1015">Disulfide bond</keyword>
<sequence length="849" mass="92441">MASPQMALRHSMGQLGLLLLPPQQLGLLLVALASLLLPESAAAGLKLVGVPAKLTVSQGQLVKLNCSVEGMEEPDIQWVKDGAVVQNLDQFIPVSEQHWISFLSLKSVERSDTGQYWCKVDGGETQISQPVWLTVVGVPLFTVEPKDLAVPPNAPFQLSCKAVGPPEPVTIVWWRGTTKIGGPAPSPFVLNITGVTQIHSLKCLASSRIATVLLQALPAVPFNITVTKLSSGNTSVAWMPGADGQALLQSCTVQVTQAPGGWEVLAVVVLVPPFTCLLRDLVPATSYSLRVCCASALGPSPYADWVPFQTKGLAPASAPQNLHAIHTDSGLILEWEEVIPEGPLEGPLGPYKLSWVQDNGTQDELTMEGTRANLTGWDPQKGLIIRVCVSNAVGCGPWSQPLVVSSHDHAGQKGPPHSRTSWVPVVLGVLTALVMAAALALILLRKRPKETWFGQGFDSVIARGEPAIHFWAARSFNRERPKRIEATLDSLGINSELKEKLEDVLIPEQQFTLAGYWAQLKQEDGSFVKVAMKMLKADLIASSDIEEFLRKAACMKEFDHPHVAKLVGVSCHPIPMVILPFMKHGDLHAFLLTSRLGENPFTLIRFMVDIACGMEYLSSRNFIHRDLATRNCMLAEDMTVCVADFGLSWKIYSGGCASKLPVKWLALESLADNLYTVHSDVWAFGVTMWEIMTRGQTPYAGIENTEIYNYLIGGNRLKQLPEPSDDLLYDLMYQCWSADPKQRPSFTCLRMELENILGQLSVLSACQDPLYINIERAEEPTVGGSLELPSGDQPYSGSGDGSGMGTVGGTPSDWLAEQPGQAEHQPESPLNETQRLLLQQQGLLPHNSC</sequence>
<dbReference type="SUPFAM" id="SSF48726">
    <property type="entry name" value="Immunoglobulin"/>
    <property type="match status" value="2"/>
</dbReference>
<dbReference type="FunFam" id="2.60.40.10:FF:000484">
    <property type="entry name" value="Tyrosine-protein kinase receptor TYRO3"/>
    <property type="match status" value="1"/>
</dbReference>
<dbReference type="PROSITE" id="PS50835">
    <property type="entry name" value="IG_LIKE"/>
    <property type="match status" value="2"/>
</dbReference>
<evidence type="ECO:0000256" key="22">
    <source>
        <dbReference type="ARBA" id="ARBA00065245"/>
    </source>
</evidence>
<dbReference type="SUPFAM" id="SSF56112">
    <property type="entry name" value="Protein kinase-like (PK-like)"/>
    <property type="match status" value="1"/>
</dbReference>
<keyword evidence="6 27" id="KW-0812">Transmembrane</keyword>